<comment type="caution">
    <text evidence="4">The sequence shown here is derived from an EMBL/GenBank/DDBJ whole genome shotgun (WGS) entry which is preliminary data.</text>
</comment>
<evidence type="ECO:0000256" key="2">
    <source>
        <dbReference type="SAM" id="Phobius"/>
    </source>
</evidence>
<evidence type="ECO:0000256" key="1">
    <source>
        <dbReference type="SAM" id="MobiDB-lite"/>
    </source>
</evidence>
<keyword evidence="2" id="KW-0812">Transmembrane</keyword>
<dbReference type="GO" id="GO:0015833">
    <property type="term" value="P:peptide transport"/>
    <property type="evidence" value="ECO:0007669"/>
    <property type="project" value="TreeGrafter"/>
</dbReference>
<dbReference type="PANTHER" id="PTHR30290">
    <property type="entry name" value="PERIPLASMIC BINDING COMPONENT OF ABC TRANSPORTER"/>
    <property type="match status" value="1"/>
</dbReference>
<dbReference type="SUPFAM" id="SSF53850">
    <property type="entry name" value="Periplasmic binding protein-like II"/>
    <property type="match status" value="2"/>
</dbReference>
<keyword evidence="2" id="KW-1133">Transmembrane helix</keyword>
<dbReference type="GO" id="GO:1904680">
    <property type="term" value="F:peptide transmembrane transporter activity"/>
    <property type="evidence" value="ECO:0007669"/>
    <property type="project" value="TreeGrafter"/>
</dbReference>
<keyword evidence="2" id="KW-0472">Membrane</keyword>
<feature type="transmembrane region" description="Helical" evidence="2">
    <location>
        <begin position="625"/>
        <end position="644"/>
    </location>
</feature>
<reference evidence="4 5" key="1">
    <citation type="submission" date="2015-06" db="EMBL/GenBank/DDBJ databases">
        <title>New insights into the roles of widespread benthic archaea in carbon and nitrogen cycling.</title>
        <authorList>
            <person name="Lazar C.S."/>
            <person name="Baker B.J."/>
            <person name="Seitz K.W."/>
            <person name="Hyde A.S."/>
            <person name="Dick G.J."/>
            <person name="Hinrichs K.-U."/>
            <person name="Teske A.P."/>
        </authorList>
    </citation>
    <scope>NUCLEOTIDE SEQUENCE [LARGE SCALE GENOMIC DNA]</scope>
    <source>
        <strain evidence="4">DG-45</strain>
    </source>
</reference>
<name>A0A0M0BLU3_9ARCH</name>
<dbReference type="InterPro" id="IPR000914">
    <property type="entry name" value="SBP_5_dom"/>
</dbReference>
<organism evidence="4 5">
    <name type="scientific">miscellaneous Crenarchaeota group-15 archaeon DG-45</name>
    <dbReference type="NCBI Taxonomy" id="1685127"/>
    <lineage>
        <taxon>Archaea</taxon>
        <taxon>Candidatus Bathyarchaeota</taxon>
        <taxon>MCG-15</taxon>
    </lineage>
</organism>
<protein>
    <recommendedName>
        <fullName evidence="3">Solute-binding protein family 5 domain-containing protein</fullName>
    </recommendedName>
</protein>
<dbReference type="Pfam" id="PF00496">
    <property type="entry name" value="SBP_bac_5"/>
    <property type="match status" value="1"/>
</dbReference>
<dbReference type="Gene3D" id="3.10.105.10">
    <property type="entry name" value="Dipeptide-binding Protein, Domain 3"/>
    <property type="match status" value="2"/>
</dbReference>
<dbReference type="InterPro" id="IPR039424">
    <property type="entry name" value="SBP_5"/>
</dbReference>
<dbReference type="AlphaFoldDB" id="A0A0M0BLU3"/>
<sequence>MKKMTAKKLAPSALISLLLAASLIVPLFSTCIVAPVSASPEEREELSFEMWTLDWDTISVDAGDVLEQMLRDIGIRMKAMPTSDEVMYDNFDLEHTYEVYEMSHGYNPYPSQLRDRCHSDEIMDYGANYAGYSNPELDALINEAYKEIDFEERTELLWDAQRILAEDLPYIPLFTSDDVHAIRKEWTGFHRMPGGIFNWYNRLTSIDLRHVDQEYGANFIMAYPSYIRRYNPIHASDGRSLLVMSMVFDALVSYDEDLNIIPWLATDWDISPDGLTITFNIVHNANWHDGVPLTAEDVKFTVDFYKEQEIPYDVALMERIESVETDGDYRVIFHMTEPYAWVLDDIEDVPIIPQHIWQDKDWDWPVHPDAMPIGSGPFKWDSYVDGEWIKLVANPDFWMEGKPHLGSFTIRVISESSARFLAIKTGEVHTERYELDIGFIEAAEKDPNLVPLEDTWCVGMWDYVINFNQRTDPALKDPAVKKAIAYAIDKQRLVDIARLGYGTVTETFIPPEFYGEAYRDPEAITYEYNVFLANQILDAAGYLDIDADGIREMPAPAKDSDGDGIPDEKDACPDVPGRPEYGGCPGEEETIEELSTSLGEIRTDVTTLKADVASLRSQLNTSINMSYGLAIVAIIIAIVAVFLARR</sequence>
<feature type="domain" description="Solute-binding protein family 5" evidence="3">
    <location>
        <begin position="260"/>
        <end position="551"/>
    </location>
</feature>
<evidence type="ECO:0000259" key="3">
    <source>
        <dbReference type="Pfam" id="PF00496"/>
    </source>
</evidence>
<dbReference type="Proteomes" id="UP000037210">
    <property type="component" value="Unassembled WGS sequence"/>
</dbReference>
<feature type="compositionally biased region" description="Basic and acidic residues" evidence="1">
    <location>
        <begin position="558"/>
        <end position="572"/>
    </location>
</feature>
<feature type="region of interest" description="Disordered" evidence="1">
    <location>
        <begin position="556"/>
        <end position="586"/>
    </location>
</feature>
<proteinExistence type="predicted"/>
<evidence type="ECO:0000313" key="5">
    <source>
        <dbReference type="Proteomes" id="UP000037210"/>
    </source>
</evidence>
<accession>A0A0M0BLU3</accession>
<dbReference type="Gene3D" id="3.40.190.10">
    <property type="entry name" value="Periplasmic binding protein-like II"/>
    <property type="match status" value="2"/>
</dbReference>
<dbReference type="EMBL" id="LFWZ01000066">
    <property type="protein sequence ID" value="KON29384.1"/>
    <property type="molecule type" value="Genomic_DNA"/>
</dbReference>
<evidence type="ECO:0000313" key="4">
    <source>
        <dbReference type="EMBL" id="KON29384.1"/>
    </source>
</evidence>
<gene>
    <name evidence="4" type="ORF">AC482_06670</name>
</gene>